<proteinExistence type="predicted"/>
<keyword evidence="2" id="KW-1185">Reference proteome</keyword>
<reference evidence="1 2" key="1">
    <citation type="journal article" date="2007" name="Nature">
        <title>Evolution of genes and genomes on the Drosophila phylogeny.</title>
        <authorList>
            <consortium name="Drosophila 12 Genomes Consortium"/>
            <person name="Clark A.G."/>
            <person name="Eisen M.B."/>
            <person name="Smith D.R."/>
            <person name="Bergman C.M."/>
            <person name="Oliver B."/>
            <person name="Markow T.A."/>
            <person name="Kaufman T.C."/>
            <person name="Kellis M."/>
            <person name="Gelbart W."/>
            <person name="Iyer V.N."/>
            <person name="Pollard D.A."/>
            <person name="Sackton T.B."/>
            <person name="Larracuente A.M."/>
            <person name="Singh N.D."/>
            <person name="Abad J.P."/>
            <person name="Abt D.N."/>
            <person name="Adryan B."/>
            <person name="Aguade M."/>
            <person name="Akashi H."/>
            <person name="Anderson W.W."/>
            <person name="Aquadro C.F."/>
            <person name="Ardell D.H."/>
            <person name="Arguello R."/>
            <person name="Artieri C.G."/>
            <person name="Barbash D.A."/>
            <person name="Barker D."/>
            <person name="Barsanti P."/>
            <person name="Batterham P."/>
            <person name="Batzoglou S."/>
            <person name="Begun D."/>
            <person name="Bhutkar A."/>
            <person name="Blanco E."/>
            <person name="Bosak S.A."/>
            <person name="Bradley R.K."/>
            <person name="Brand A.D."/>
            <person name="Brent M.R."/>
            <person name="Brooks A.N."/>
            <person name="Brown R.H."/>
            <person name="Butlin R.K."/>
            <person name="Caggese C."/>
            <person name="Calvi B.R."/>
            <person name="Bernardo de Carvalho A."/>
            <person name="Caspi A."/>
            <person name="Castrezana S."/>
            <person name="Celniker S.E."/>
            <person name="Chang J.L."/>
            <person name="Chapple C."/>
            <person name="Chatterji S."/>
            <person name="Chinwalla A."/>
            <person name="Civetta A."/>
            <person name="Clifton S.W."/>
            <person name="Comeron J.M."/>
            <person name="Costello J.C."/>
            <person name="Coyne J.A."/>
            <person name="Daub J."/>
            <person name="David R.G."/>
            <person name="Delcher A.L."/>
            <person name="Delehaunty K."/>
            <person name="Do C.B."/>
            <person name="Ebling H."/>
            <person name="Edwards K."/>
            <person name="Eickbush T."/>
            <person name="Evans J.D."/>
            <person name="Filipski A."/>
            <person name="Findeiss S."/>
            <person name="Freyhult E."/>
            <person name="Fulton L."/>
            <person name="Fulton R."/>
            <person name="Garcia A.C."/>
            <person name="Gardiner A."/>
            <person name="Garfield D.A."/>
            <person name="Garvin B.E."/>
            <person name="Gibson G."/>
            <person name="Gilbert D."/>
            <person name="Gnerre S."/>
            <person name="Godfrey J."/>
            <person name="Good R."/>
            <person name="Gotea V."/>
            <person name="Gravely B."/>
            <person name="Greenberg A.J."/>
            <person name="Griffiths-Jones S."/>
            <person name="Gross S."/>
            <person name="Guigo R."/>
            <person name="Gustafson E.A."/>
            <person name="Haerty W."/>
            <person name="Hahn M.W."/>
            <person name="Halligan D.L."/>
            <person name="Halpern A.L."/>
            <person name="Halter G.M."/>
            <person name="Han M.V."/>
            <person name="Heger A."/>
            <person name="Hillier L."/>
            <person name="Hinrichs A.S."/>
            <person name="Holmes I."/>
            <person name="Hoskins R.A."/>
            <person name="Hubisz M.J."/>
            <person name="Hultmark D."/>
            <person name="Huntley M.A."/>
            <person name="Jaffe D.B."/>
            <person name="Jagadeeshan S."/>
            <person name="Jeck W.R."/>
            <person name="Johnson J."/>
            <person name="Jones C.D."/>
            <person name="Jordan W.C."/>
            <person name="Karpen G.H."/>
            <person name="Kataoka E."/>
            <person name="Keightley P.D."/>
            <person name="Kheradpour P."/>
            <person name="Kirkness E.F."/>
            <person name="Koerich L.B."/>
            <person name="Kristiansen K."/>
            <person name="Kudrna D."/>
            <person name="Kulathinal R.J."/>
            <person name="Kumar S."/>
            <person name="Kwok R."/>
            <person name="Lander E."/>
            <person name="Langley C.H."/>
            <person name="Lapoint R."/>
            <person name="Lazzaro B.P."/>
            <person name="Lee S.J."/>
            <person name="Levesque L."/>
            <person name="Li R."/>
            <person name="Lin C.F."/>
            <person name="Lin M.F."/>
            <person name="Lindblad-Toh K."/>
            <person name="Llopart A."/>
            <person name="Long M."/>
            <person name="Low L."/>
            <person name="Lozovsky E."/>
            <person name="Lu J."/>
            <person name="Luo M."/>
            <person name="Machado C.A."/>
            <person name="Makalowski W."/>
            <person name="Marzo M."/>
            <person name="Matsuda M."/>
            <person name="Matzkin L."/>
            <person name="McAllister B."/>
            <person name="McBride C.S."/>
            <person name="McKernan B."/>
            <person name="McKernan K."/>
            <person name="Mendez-Lago M."/>
            <person name="Minx P."/>
            <person name="Mollenhauer M.U."/>
            <person name="Montooth K."/>
            <person name="Mount S.M."/>
            <person name="Mu X."/>
            <person name="Myers E."/>
            <person name="Negre B."/>
            <person name="Newfeld S."/>
            <person name="Nielsen R."/>
            <person name="Noor M.A."/>
            <person name="O'Grady P."/>
            <person name="Pachter L."/>
            <person name="Papaceit M."/>
            <person name="Parisi M.J."/>
            <person name="Parisi M."/>
            <person name="Parts L."/>
            <person name="Pedersen J.S."/>
            <person name="Pesole G."/>
            <person name="Phillippy A.M."/>
            <person name="Ponting C.P."/>
            <person name="Pop M."/>
            <person name="Porcelli D."/>
            <person name="Powell J.R."/>
            <person name="Prohaska S."/>
            <person name="Pruitt K."/>
            <person name="Puig M."/>
            <person name="Quesneville H."/>
            <person name="Ram K.R."/>
            <person name="Rand D."/>
            <person name="Rasmussen M.D."/>
            <person name="Reed L.K."/>
            <person name="Reenan R."/>
            <person name="Reily A."/>
            <person name="Remington K.A."/>
            <person name="Rieger T.T."/>
            <person name="Ritchie M.G."/>
            <person name="Robin C."/>
            <person name="Rogers Y.H."/>
            <person name="Rohde C."/>
            <person name="Rozas J."/>
            <person name="Rubenfield M.J."/>
            <person name="Ruiz A."/>
            <person name="Russo S."/>
            <person name="Salzberg S.L."/>
            <person name="Sanchez-Gracia A."/>
            <person name="Saranga D.J."/>
            <person name="Sato H."/>
            <person name="Schaeffer S.W."/>
            <person name="Schatz M.C."/>
            <person name="Schlenke T."/>
            <person name="Schwartz R."/>
            <person name="Segarra C."/>
            <person name="Singh R.S."/>
            <person name="Sirot L."/>
            <person name="Sirota M."/>
            <person name="Sisneros N.B."/>
            <person name="Smith C.D."/>
            <person name="Smith T.F."/>
            <person name="Spieth J."/>
            <person name="Stage D.E."/>
            <person name="Stark A."/>
            <person name="Stephan W."/>
            <person name="Strausberg R.L."/>
            <person name="Strempel S."/>
            <person name="Sturgill D."/>
            <person name="Sutton G."/>
            <person name="Sutton G.G."/>
            <person name="Tao W."/>
            <person name="Teichmann S."/>
            <person name="Tobari Y.N."/>
            <person name="Tomimura Y."/>
            <person name="Tsolas J.M."/>
            <person name="Valente V.L."/>
            <person name="Venter E."/>
            <person name="Venter J.C."/>
            <person name="Vicario S."/>
            <person name="Vieira F.G."/>
            <person name="Vilella A.J."/>
            <person name="Villasante A."/>
            <person name="Walenz B."/>
            <person name="Wang J."/>
            <person name="Wasserman M."/>
            <person name="Watts T."/>
            <person name="Wilson D."/>
            <person name="Wilson R.K."/>
            <person name="Wing R.A."/>
            <person name="Wolfner M.F."/>
            <person name="Wong A."/>
            <person name="Wong G.K."/>
            <person name="Wu C.I."/>
            <person name="Wu G."/>
            <person name="Yamamoto D."/>
            <person name="Yang H.P."/>
            <person name="Yang S.P."/>
            <person name="Yorke J.A."/>
            <person name="Yoshida K."/>
            <person name="Zdobnov E."/>
            <person name="Zhang P."/>
            <person name="Zhang Y."/>
            <person name="Zimin A.V."/>
            <person name="Baldwin J."/>
            <person name="Abdouelleil A."/>
            <person name="Abdulkadir J."/>
            <person name="Abebe A."/>
            <person name="Abera B."/>
            <person name="Abreu J."/>
            <person name="Acer S.C."/>
            <person name="Aftuck L."/>
            <person name="Alexander A."/>
            <person name="An P."/>
            <person name="Anderson E."/>
            <person name="Anderson S."/>
            <person name="Arachi H."/>
            <person name="Azer M."/>
            <person name="Bachantsang P."/>
            <person name="Barry A."/>
            <person name="Bayul T."/>
            <person name="Berlin A."/>
            <person name="Bessette D."/>
            <person name="Bloom T."/>
            <person name="Blye J."/>
            <person name="Boguslavskiy L."/>
            <person name="Bonnet C."/>
            <person name="Boukhgalter B."/>
            <person name="Bourzgui I."/>
            <person name="Brown A."/>
            <person name="Cahill P."/>
            <person name="Channer S."/>
            <person name="Cheshatsang Y."/>
            <person name="Chuda L."/>
            <person name="Citroen M."/>
            <person name="Collymore A."/>
            <person name="Cooke P."/>
            <person name="Costello M."/>
            <person name="D'Aco K."/>
            <person name="Daza R."/>
            <person name="De Haan G."/>
            <person name="DeGray S."/>
            <person name="DeMaso C."/>
            <person name="Dhargay N."/>
            <person name="Dooley K."/>
            <person name="Dooley E."/>
            <person name="Doricent M."/>
            <person name="Dorje P."/>
            <person name="Dorjee K."/>
            <person name="Dupes A."/>
            <person name="Elong R."/>
            <person name="Falk J."/>
            <person name="Farina A."/>
            <person name="Faro S."/>
            <person name="Ferguson D."/>
            <person name="Fisher S."/>
            <person name="Foley C.D."/>
            <person name="Franke A."/>
            <person name="Friedrich D."/>
            <person name="Gadbois L."/>
            <person name="Gearin G."/>
            <person name="Gearin C.R."/>
            <person name="Giannoukos G."/>
            <person name="Goode T."/>
            <person name="Graham J."/>
            <person name="Grandbois E."/>
            <person name="Grewal S."/>
            <person name="Gyaltsen K."/>
            <person name="Hafez N."/>
            <person name="Hagos B."/>
            <person name="Hall J."/>
            <person name="Henson C."/>
            <person name="Hollinger A."/>
            <person name="Honan T."/>
            <person name="Huard M.D."/>
            <person name="Hughes L."/>
            <person name="Hurhula B."/>
            <person name="Husby M.E."/>
            <person name="Kamat A."/>
            <person name="Kanga B."/>
            <person name="Kashin S."/>
            <person name="Khazanovich D."/>
            <person name="Kisner P."/>
            <person name="Lance K."/>
            <person name="Lara M."/>
            <person name="Lee W."/>
            <person name="Lennon N."/>
            <person name="Letendre F."/>
            <person name="LeVine R."/>
            <person name="Lipovsky A."/>
            <person name="Liu X."/>
            <person name="Liu J."/>
            <person name="Liu S."/>
            <person name="Lokyitsang T."/>
            <person name="Lokyitsang Y."/>
            <person name="Lubonja R."/>
            <person name="Lui A."/>
            <person name="MacDonald P."/>
            <person name="Magnisalis V."/>
            <person name="Maru K."/>
            <person name="Matthews C."/>
            <person name="McCusker W."/>
            <person name="McDonough S."/>
            <person name="Mehta T."/>
            <person name="Meldrim J."/>
            <person name="Meneus L."/>
            <person name="Mihai O."/>
            <person name="Mihalev A."/>
            <person name="Mihova T."/>
            <person name="Mittelman R."/>
            <person name="Mlenga V."/>
            <person name="Montmayeur A."/>
            <person name="Mulrain L."/>
            <person name="Navidi A."/>
            <person name="Naylor J."/>
            <person name="Negash T."/>
            <person name="Nguyen T."/>
            <person name="Nguyen N."/>
            <person name="Nicol R."/>
            <person name="Norbu C."/>
            <person name="Norbu N."/>
            <person name="Novod N."/>
            <person name="O'Neill B."/>
            <person name="Osman S."/>
            <person name="Markiewicz E."/>
            <person name="Oyono O.L."/>
            <person name="Patti C."/>
            <person name="Phunkhang P."/>
            <person name="Pierre F."/>
            <person name="Priest M."/>
            <person name="Raghuraman S."/>
            <person name="Rege F."/>
            <person name="Reyes R."/>
            <person name="Rise C."/>
            <person name="Rogov P."/>
            <person name="Ross K."/>
            <person name="Ryan E."/>
            <person name="Settipalli S."/>
            <person name="Shea T."/>
            <person name="Sherpa N."/>
            <person name="Shi L."/>
            <person name="Shih D."/>
            <person name="Sparrow T."/>
            <person name="Spaulding J."/>
            <person name="Stalker J."/>
            <person name="Stange-Thomann N."/>
            <person name="Stavropoulos S."/>
            <person name="Stone C."/>
            <person name="Strader C."/>
            <person name="Tesfaye S."/>
            <person name="Thomson T."/>
            <person name="Thoulutsang Y."/>
            <person name="Thoulutsang D."/>
            <person name="Topham K."/>
            <person name="Topping I."/>
            <person name="Tsamla T."/>
            <person name="Vassiliev H."/>
            <person name="Vo A."/>
            <person name="Wangchuk T."/>
            <person name="Wangdi T."/>
            <person name="Weiand M."/>
            <person name="Wilkinson J."/>
            <person name="Wilson A."/>
            <person name="Yadav S."/>
            <person name="Young G."/>
            <person name="Yu Q."/>
            <person name="Zembek L."/>
            <person name="Zhong D."/>
            <person name="Zimmer A."/>
            <person name="Zwirko Z."/>
            <person name="Jaffe D.B."/>
            <person name="Alvarez P."/>
            <person name="Brockman W."/>
            <person name="Butler J."/>
            <person name="Chin C."/>
            <person name="Gnerre S."/>
            <person name="Grabherr M."/>
            <person name="Kleber M."/>
            <person name="Mauceli E."/>
            <person name="MacCallum I."/>
        </authorList>
    </citation>
    <scope>NUCLEOTIDE SEQUENCE [LARGE SCALE GENOMIC DNA]</scope>
    <source>
        <strain evidence="2">Rob3c / Tucson 14021-0248.25</strain>
    </source>
</reference>
<dbReference type="PANTHER" id="PTHR45816">
    <property type="entry name" value="MIR DOMAIN-CONTAINING PROTEIN"/>
    <property type="match status" value="1"/>
</dbReference>
<dbReference type="AlphaFoldDB" id="B4IMD3"/>
<gene>
    <name evidence="1" type="primary">Dsec\GM16953</name>
    <name evidence="1" type="ORF">Dsec_GM16953</name>
</gene>
<dbReference type="STRING" id="7238.B4IMD3"/>
<evidence type="ECO:0000313" key="2">
    <source>
        <dbReference type="Proteomes" id="UP000001292"/>
    </source>
</evidence>
<dbReference type="PANTHER" id="PTHR45816:SF4">
    <property type="entry name" value="RYR_IP3R HOMOLOGY ASSOCIATED DOMAIN-CONTAINING PROTEIN"/>
    <property type="match status" value="1"/>
</dbReference>
<evidence type="ECO:0000313" key="1">
    <source>
        <dbReference type="EMBL" id="EDW45613.1"/>
    </source>
</evidence>
<accession>B4IMD3</accession>
<sequence>MGKNVYTEIKCNNLLSLDDIVTIICHPLCMPEVKEAYVDFLNHCYIDTEVEMKEIYASGHMWSLFEKSFLVDINQLITNPTAASNKTLQAYVLNGVTNLLGSFFASPFSDQSAIVQSRQLIFVQMLQAAHGITQCRWLSLGDCFNVENCIRTLTESSKMRSIALPAELEQPQCPARRLC</sequence>
<protein>
    <submittedName>
        <fullName evidence="1">GM16953</fullName>
    </submittedName>
</protein>
<dbReference type="GO" id="GO:0006816">
    <property type="term" value="P:calcium ion transport"/>
    <property type="evidence" value="ECO:0007669"/>
    <property type="project" value="InterPro"/>
</dbReference>
<dbReference type="HOGENOM" id="CLU_1505030_0_0_1"/>
<organism evidence="2">
    <name type="scientific">Drosophila sechellia</name>
    <name type="common">Fruit fly</name>
    <dbReference type="NCBI Taxonomy" id="7238"/>
    <lineage>
        <taxon>Eukaryota</taxon>
        <taxon>Metazoa</taxon>
        <taxon>Ecdysozoa</taxon>
        <taxon>Arthropoda</taxon>
        <taxon>Hexapoda</taxon>
        <taxon>Insecta</taxon>
        <taxon>Pterygota</taxon>
        <taxon>Neoptera</taxon>
        <taxon>Endopterygota</taxon>
        <taxon>Diptera</taxon>
        <taxon>Brachycera</taxon>
        <taxon>Muscomorpha</taxon>
        <taxon>Ephydroidea</taxon>
        <taxon>Drosophilidae</taxon>
        <taxon>Drosophila</taxon>
        <taxon>Sophophora</taxon>
    </lineage>
</organism>
<dbReference type="EMBL" id="CH480970">
    <property type="protein sequence ID" value="EDW45613.1"/>
    <property type="molecule type" value="Genomic_DNA"/>
</dbReference>
<dbReference type="InterPro" id="IPR015925">
    <property type="entry name" value="Ryanodine_IP3_receptor"/>
</dbReference>
<dbReference type="Proteomes" id="UP000001292">
    <property type="component" value="Unassembled WGS sequence"/>
</dbReference>
<name>B4IMD3_DROSE</name>